<evidence type="ECO:0000256" key="3">
    <source>
        <dbReference type="ARBA" id="ARBA00022737"/>
    </source>
</evidence>
<feature type="region of interest" description="Disordered" evidence="7">
    <location>
        <begin position="505"/>
        <end position="546"/>
    </location>
</feature>
<proteinExistence type="inferred from homology"/>
<keyword evidence="10" id="KW-1185">Reference proteome</keyword>
<feature type="region of interest" description="Disordered" evidence="7">
    <location>
        <begin position="1972"/>
        <end position="2005"/>
    </location>
</feature>
<dbReference type="EMBL" id="ASGP02000002">
    <property type="protein sequence ID" value="KAH9522667.1"/>
    <property type="molecule type" value="Genomic_DNA"/>
</dbReference>
<dbReference type="GO" id="GO:0140588">
    <property type="term" value="P:chromatin looping"/>
    <property type="evidence" value="ECO:0007669"/>
    <property type="project" value="InterPro"/>
</dbReference>
<evidence type="ECO:0000259" key="8">
    <source>
        <dbReference type="Pfam" id="PF12830"/>
    </source>
</evidence>
<feature type="compositionally biased region" description="Polar residues" evidence="7">
    <location>
        <begin position="149"/>
        <end position="173"/>
    </location>
</feature>
<dbReference type="Gene3D" id="1.25.10.10">
    <property type="entry name" value="Leucine-rich Repeat Variant"/>
    <property type="match status" value="1"/>
</dbReference>
<evidence type="ECO:0000256" key="4">
    <source>
        <dbReference type="ARBA" id="ARBA00023242"/>
    </source>
</evidence>
<feature type="compositionally biased region" description="Low complexity" evidence="7">
    <location>
        <begin position="401"/>
        <end position="434"/>
    </location>
</feature>
<comment type="caution">
    <text evidence="9">The sequence shown here is derived from an EMBL/GenBank/DDBJ whole genome shotgun (WGS) entry which is preliminary data.</text>
</comment>
<dbReference type="InterPro" id="IPR024986">
    <property type="entry name" value="Nipped-B_C"/>
</dbReference>
<gene>
    <name evidence="9" type="ORF">DERF_006233</name>
</gene>
<feature type="compositionally biased region" description="Low complexity" evidence="7">
    <location>
        <begin position="235"/>
        <end position="260"/>
    </location>
</feature>
<feature type="region of interest" description="Disordered" evidence="7">
    <location>
        <begin position="362"/>
        <end position="434"/>
    </location>
</feature>
<feature type="compositionally biased region" description="Low complexity" evidence="7">
    <location>
        <begin position="2265"/>
        <end position="2286"/>
    </location>
</feature>
<feature type="domain" description="Sister chromatid cohesion C-terminal" evidence="8">
    <location>
        <begin position="1724"/>
        <end position="1948"/>
    </location>
</feature>
<evidence type="ECO:0000256" key="2">
    <source>
        <dbReference type="ARBA" id="ARBA00009252"/>
    </source>
</evidence>
<feature type="compositionally biased region" description="Basic and acidic residues" evidence="7">
    <location>
        <begin position="390"/>
        <end position="400"/>
    </location>
</feature>
<evidence type="ECO:0000256" key="1">
    <source>
        <dbReference type="ARBA" id="ARBA00004123"/>
    </source>
</evidence>
<organism evidence="9 10">
    <name type="scientific">Dermatophagoides farinae</name>
    <name type="common">American house dust mite</name>
    <dbReference type="NCBI Taxonomy" id="6954"/>
    <lineage>
        <taxon>Eukaryota</taxon>
        <taxon>Metazoa</taxon>
        <taxon>Ecdysozoa</taxon>
        <taxon>Arthropoda</taxon>
        <taxon>Chelicerata</taxon>
        <taxon>Arachnida</taxon>
        <taxon>Acari</taxon>
        <taxon>Acariformes</taxon>
        <taxon>Sarcoptiformes</taxon>
        <taxon>Astigmata</taxon>
        <taxon>Psoroptidia</taxon>
        <taxon>Analgoidea</taxon>
        <taxon>Pyroglyphidae</taxon>
        <taxon>Dermatophagoidinae</taxon>
        <taxon>Dermatophagoides</taxon>
    </lineage>
</organism>
<feature type="region of interest" description="Disordered" evidence="7">
    <location>
        <begin position="235"/>
        <end position="349"/>
    </location>
</feature>
<feature type="compositionally biased region" description="Low complexity" evidence="7">
    <location>
        <begin position="744"/>
        <end position="756"/>
    </location>
</feature>
<sequence length="2326" mass="263409">MNHPINSLIGGPSTTSHGNGLTAAASATAGTGPGPGPGGGGTNTSGTTGAGLPLQHMFGSFDANMDSSVTLACCQSLCDVLTELPLPTAVQDKSSHTRSLITGLNVNMTSARNTLLNDLTMVPQIQQALLIAKQHLSDVTFHLNHSQHHNSSTSPASGTSNTQQSPSSDQQTVTGGGPSPSHHQQPSQLLHELLARGCFLNSQLSAAAAASSTPSSTSSAATTPAAIAANVSSIYPSSTTTTSSSSSAVAETTSANSSTSNDLYSQHHHHHHNQQQQQNLHSHQQQQQQHSSVLTGSHQGHDLLSNNNNNEYSQMNHHHQQQQQPQYHQQQQQQRTNIHHHQQQQQPHQDVNNTIKIESENHTHHTQQQQYLQQQQQLQNQNQNYSSLGERVKSRQRDAAAKAIQANAAAFATNQQQQQPPQQQQPYNQQQMIPNNNNSQAMIMTNDSISDTMYNNNSNSNSMNQMPTTRTMAAAAAANIKNEYGTQSSSSSSIDDKEWQLHATSSSIDDKDWQLPATSQRKSSTTSTTTTTPATINYNRKPLYQQPPARPKIEMVKPQIRSVKYQFTDIDNDAAFLSKSVDIVVRFEQIIDQILQTSCNDFNDYYSELYAGDVNTGMGGYNDTSDNDYYNSGYENNNNNNQYQKYHHHQQQQQQHNRNSRNTNKRIKSGFDIASANHLNGMSFNVSIDSDQLKEIMILSAKLKQTNRIGEIERKKLILFLTVLSNQLNIWLTRYKSKSSVAAMSSSHGDSSTMNNDNDDDENVNERQHYWELCCNASQSALHLMTSTSGQNQSSFGADQTQLISLEELIEVIVDFLSNNLSAATHVTTSTTKSSKSKSSSSSSYHQYQHFGVSKRHVTRWTQLLQLLFEFINLRTKGSLTDTLILSLTRISMSALFLLQNTAEMQFVSIEILCHVFEEYQKHRISILEELLNSLSKIPTKKSHRKDSVLTQMLIRLTNAFFQPNTTQTHTRDSLTKQSTAALQIISSFLSHFLRKCHNHSSGGGNSDVDFKLIFESLLNDLLDQLHSPHQTASILIVQVIIKLLISYLAPQQQNKSQTSSLAARLLAIEYLSIVCSKFAQFLAEKDETIKELQTTFSTIEQEPDVKPIKKNRNREKQQQQQQQELEQKQKDGNFVVKVYNYLIDYFNSEKLYREKLCLGSIWIKDRYFTENEQNEQDFLQKLNQSKFNDDSGSVVAISTAALCIQYMEFVHFSTNSRLFDISISHVTASLSNTSNTTQRSRAMKCLSNILSSSTIDRATQLLSRSDLQNAMRSALLDPSTSVREATVDLIGRFVLQSKDQNLVQRYSDLIGDRILDTGISVRKRVIKILRDFCIEFPEYEKCGEMAVKIVRRINDDGEGIRRLVVDTCRDLWFTNTSQITPIKFKVYSLLHVIANMINDNASMESMQSLFDQLIKSDTMLIAQQICDSIMNDVLIDDMPQSTKKTQLSAVQCVAMMSQCCPELMVKHCDTLQSLMSLPCETLIEISLRMKVIQTIERVLPHIHNPSPYLLTRIEEDLTKNILQSSANIIQCSVKCLSVLIKNHTKNTKLAVELFCKFQQILYQYRNLLYDGHNEQQVKPKLLRAIFTCGLFAKFFSIHIYEYKDRVRDTFIELIISPYDVDIKCKSIVALGFIIESDPKICLLPNVIEIYTRILRNEYSENVSIQSTNRKNDELFCIQVLNNFRNYLSESIESDENAVKTIEWARESLKSMQSSEDDSGSTQSQIIQKYLSSILINALNPNLSIRRVACNVIHVIHSGGHVHPLQLVPHLVAMTCDDDYQIRVRADHVLHDIERKYHGYVAMKAKEAVQLSALFCKKLNCSGFRIYMEKSSTSAAATQDGQTLISMPTTTKEICSRLSTLYQVICTNRQSRRGFITSLLRHFDTSEFVVKTINSTNNESTTTTTSESSLSSSSMKPELIDIEFFVESILFFPYTVFDEILYILNQLECTLSINSTHVTQLFKEIFTVERSQSSSSEQQQEQQNPVVSQHQQFINNPSSTDPLMQGLMNQQPQIIYDHMGNAQMIYHNQPQMMMNPYQQSQQQQQQQPPPPPQSNVIDIEEIDLENEDQFKKYENNIHVNFDLLLSDRSNERLINIIRSLRTIYLSTLLRTLLKEFYLLKDEKINDYSTNDAKTWEKPVHRRQIESLHLKELFNLAKPNIEMQESLLLSNDLQSVEKQLLNEWKRFRQVSMNNYDPNFKPLLLTKLFQFGSSKSTSSVQAIVSSNVEQRNRTNDDQQSQQSGEGMTNCVDSQNMVTTADQTPNKQQQQQQQQRHQQSAKMNNTNSNKRSKQSTTKKKRKRIVMNDDSDESSSEVDDDDDEDYQQGF</sequence>
<dbReference type="GO" id="GO:0034087">
    <property type="term" value="P:establishment of mitotic sister chromatid cohesion"/>
    <property type="evidence" value="ECO:0007669"/>
    <property type="project" value="TreeGrafter"/>
</dbReference>
<feature type="compositionally biased region" description="Low complexity" evidence="7">
    <location>
        <begin position="321"/>
        <end position="336"/>
    </location>
</feature>
<dbReference type="InterPro" id="IPR016024">
    <property type="entry name" value="ARM-type_fold"/>
</dbReference>
<dbReference type="GO" id="GO:0071169">
    <property type="term" value="P:establishment of protein localization to chromatin"/>
    <property type="evidence" value="ECO:0007669"/>
    <property type="project" value="TreeGrafter"/>
</dbReference>
<evidence type="ECO:0000313" key="9">
    <source>
        <dbReference type="EMBL" id="KAH9522667.1"/>
    </source>
</evidence>
<feature type="region of interest" description="Disordered" evidence="7">
    <location>
        <begin position="145"/>
        <end position="188"/>
    </location>
</feature>
<feature type="region of interest" description="Disordered" evidence="7">
    <location>
        <begin position="2224"/>
        <end position="2326"/>
    </location>
</feature>
<dbReference type="GO" id="GO:0010468">
    <property type="term" value="P:regulation of gene expression"/>
    <property type="evidence" value="ECO:0007669"/>
    <property type="project" value="InterPro"/>
</dbReference>
<reference evidence="9" key="1">
    <citation type="submission" date="2013-05" db="EMBL/GenBank/DDBJ databases">
        <authorList>
            <person name="Yim A.K.Y."/>
            <person name="Chan T.F."/>
            <person name="Ji K.M."/>
            <person name="Liu X.Y."/>
            <person name="Zhou J.W."/>
            <person name="Li R.Q."/>
            <person name="Yang K.Y."/>
            <person name="Li J."/>
            <person name="Li M."/>
            <person name="Law P.T.W."/>
            <person name="Wu Y.L."/>
            <person name="Cai Z.L."/>
            <person name="Qin H."/>
            <person name="Bao Y."/>
            <person name="Leung R.K.K."/>
            <person name="Ng P.K.S."/>
            <person name="Zou J."/>
            <person name="Zhong X.J."/>
            <person name="Ran P.X."/>
            <person name="Zhong N.S."/>
            <person name="Liu Z.G."/>
            <person name="Tsui S.K.W."/>
        </authorList>
    </citation>
    <scope>NUCLEOTIDE SEQUENCE</scope>
    <source>
        <strain evidence="9">Derf</strain>
        <tissue evidence="9">Whole organism</tissue>
    </source>
</reference>
<dbReference type="GO" id="GO:0003682">
    <property type="term" value="F:chromatin binding"/>
    <property type="evidence" value="ECO:0007669"/>
    <property type="project" value="TreeGrafter"/>
</dbReference>
<feature type="compositionally biased region" description="Low complexity" evidence="7">
    <location>
        <begin position="18"/>
        <end position="30"/>
    </location>
</feature>
<evidence type="ECO:0000256" key="6">
    <source>
        <dbReference type="RuleBase" id="RU364107"/>
    </source>
</evidence>
<feature type="compositionally biased region" description="Low complexity" evidence="7">
    <location>
        <begin position="1972"/>
        <end position="1992"/>
    </location>
</feature>
<accession>A0A922I529</accession>
<dbReference type="PANTHER" id="PTHR21704:SF18">
    <property type="entry name" value="NIPPED-B-LIKE PROTEIN"/>
    <property type="match status" value="1"/>
</dbReference>
<reference evidence="9" key="2">
    <citation type="journal article" date="2022" name="Res Sq">
        <title>Comparative Genomics Reveals Insights into the Divergent Evolution of Astigmatic Mites and Household Pest Adaptations.</title>
        <authorList>
            <person name="Xiong Q."/>
            <person name="Wan A.T.-Y."/>
            <person name="Liu X.-Y."/>
            <person name="Fung C.S.-H."/>
            <person name="Xiao X."/>
            <person name="Malainual N."/>
            <person name="Hou J."/>
            <person name="Wang L."/>
            <person name="Wang M."/>
            <person name="Yang K."/>
            <person name="Cui Y."/>
            <person name="Leung E."/>
            <person name="Nong W."/>
            <person name="Shin S.-K."/>
            <person name="Au S."/>
            <person name="Jeong K.Y."/>
            <person name="Chew F.T."/>
            <person name="Hui J."/>
            <person name="Leung T.F."/>
            <person name="Tungtrongchitr A."/>
            <person name="Zhong N."/>
            <person name="Liu Z."/>
            <person name="Tsui S."/>
        </authorList>
    </citation>
    <scope>NUCLEOTIDE SEQUENCE</scope>
    <source>
        <strain evidence="9">Derf</strain>
        <tissue evidence="9">Whole organism</tissue>
    </source>
</reference>
<name>A0A922I529_DERFA</name>
<feature type="compositionally biased region" description="Low complexity" evidence="7">
    <location>
        <begin position="274"/>
        <end position="292"/>
    </location>
</feature>
<dbReference type="Pfam" id="PF12830">
    <property type="entry name" value="Nipped-B_C"/>
    <property type="match status" value="1"/>
</dbReference>
<dbReference type="GO" id="GO:0061775">
    <property type="term" value="F:cohesin loader activity"/>
    <property type="evidence" value="ECO:0007669"/>
    <property type="project" value="InterPro"/>
</dbReference>
<dbReference type="GO" id="GO:0090694">
    <property type="term" value="C:Scc2-Scc4 cohesin loading complex"/>
    <property type="evidence" value="ECO:0007669"/>
    <property type="project" value="TreeGrafter"/>
</dbReference>
<evidence type="ECO:0000313" key="10">
    <source>
        <dbReference type="Proteomes" id="UP000790347"/>
    </source>
</evidence>
<feature type="region of interest" description="Disordered" evidence="7">
    <location>
        <begin position="1101"/>
        <end position="1128"/>
    </location>
</feature>
<dbReference type="InterPro" id="IPR026003">
    <property type="entry name" value="Cohesin_HEAT"/>
</dbReference>
<feature type="compositionally biased region" description="Basic residues" evidence="7">
    <location>
        <begin position="2287"/>
        <end position="2301"/>
    </location>
</feature>
<evidence type="ECO:0000256" key="7">
    <source>
        <dbReference type="SAM" id="MobiDB-lite"/>
    </source>
</evidence>
<dbReference type="Proteomes" id="UP000790347">
    <property type="component" value="Unassembled WGS sequence"/>
</dbReference>
<comment type="similarity">
    <text evidence="2 6">Belongs to the SCC2/Nipped-B family.</text>
</comment>
<dbReference type="Pfam" id="PF12765">
    <property type="entry name" value="Cohesin_HEAT"/>
    <property type="match status" value="1"/>
</dbReference>
<feature type="compositionally biased region" description="Low complexity" evidence="7">
    <location>
        <begin position="523"/>
        <end position="532"/>
    </location>
</feature>
<dbReference type="PANTHER" id="PTHR21704">
    <property type="entry name" value="NIPPED-B-LIKE PROTEIN DELANGIN SCC2-RELATED"/>
    <property type="match status" value="1"/>
</dbReference>
<feature type="region of interest" description="Disordered" evidence="7">
    <location>
        <begin position="1"/>
        <end position="48"/>
    </location>
</feature>
<dbReference type="InterPro" id="IPR011989">
    <property type="entry name" value="ARM-like"/>
</dbReference>
<feature type="compositionally biased region" description="Gly residues" evidence="7">
    <location>
        <begin position="31"/>
        <end position="43"/>
    </location>
</feature>
<feature type="compositionally biased region" description="Polar residues" evidence="7">
    <location>
        <begin position="2235"/>
        <end position="2264"/>
    </location>
</feature>
<feature type="region of interest" description="Disordered" evidence="7">
    <location>
        <begin position="744"/>
        <end position="763"/>
    </location>
</feature>
<feature type="compositionally biased region" description="Acidic residues" evidence="7">
    <location>
        <begin position="2305"/>
        <end position="2326"/>
    </location>
</feature>
<comment type="subcellular location">
    <subcellularLocation>
        <location evidence="1 6">Nucleus</location>
    </subcellularLocation>
</comment>
<protein>
    <recommendedName>
        <fullName evidence="6">Nipped-B protein</fullName>
    </recommendedName>
</protein>
<keyword evidence="4 6" id="KW-0539">Nucleus</keyword>
<feature type="compositionally biased region" description="Polar residues" evidence="7">
    <location>
        <begin position="1993"/>
        <end position="2005"/>
    </location>
</feature>
<keyword evidence="5 6" id="KW-0131">Cell cycle</keyword>
<feature type="compositionally biased region" description="Low complexity" evidence="7">
    <location>
        <begin position="2036"/>
        <end position="2046"/>
    </location>
</feature>
<feature type="compositionally biased region" description="Low complexity" evidence="7">
    <location>
        <begin position="367"/>
        <end position="385"/>
    </location>
</feature>
<dbReference type="SUPFAM" id="SSF48371">
    <property type="entry name" value="ARM repeat"/>
    <property type="match status" value="1"/>
</dbReference>
<evidence type="ECO:0000256" key="5">
    <source>
        <dbReference type="ARBA" id="ARBA00023306"/>
    </source>
</evidence>
<keyword evidence="3 6" id="KW-0677">Repeat</keyword>
<feature type="region of interest" description="Disordered" evidence="7">
    <location>
        <begin position="2036"/>
        <end position="2055"/>
    </location>
</feature>
<dbReference type="GO" id="GO:1990414">
    <property type="term" value="P:replication-born double-strand break repair via sister chromatid exchange"/>
    <property type="evidence" value="ECO:0007669"/>
    <property type="project" value="TreeGrafter"/>
</dbReference>
<dbReference type="InterPro" id="IPR033031">
    <property type="entry name" value="Scc2/Nipped-B"/>
</dbReference>